<dbReference type="AlphaFoldDB" id="A0A8K0F2A6"/>
<feature type="region of interest" description="Disordered" evidence="1">
    <location>
        <begin position="34"/>
        <end position="86"/>
    </location>
</feature>
<feature type="compositionally biased region" description="Polar residues" evidence="1">
    <location>
        <begin position="67"/>
        <end position="81"/>
    </location>
</feature>
<protein>
    <submittedName>
        <fullName evidence="2">Putative mitochondrial protein</fullName>
    </submittedName>
</protein>
<dbReference type="Proteomes" id="UP000799049">
    <property type="component" value="Unassembled WGS sequence"/>
</dbReference>
<feature type="compositionally biased region" description="Basic and acidic residues" evidence="1">
    <location>
        <begin position="48"/>
        <end position="62"/>
    </location>
</feature>
<keyword evidence="3" id="KW-1185">Reference proteome</keyword>
<sequence>MMRPSVNRHFVRKFTHVIRTMQSGRRLAAIRTNAVPERDAPLQRPRGHPFERTPMHKDHHPPELYMGNSSSTASRTVLPKTQDTEPEAAFDKQVWQTAGDLGQDTTVEGKKTVVVIAATSESSNDMASPMYFM</sequence>
<evidence type="ECO:0000313" key="2">
    <source>
        <dbReference type="EMBL" id="KAF0852718.1"/>
    </source>
</evidence>
<evidence type="ECO:0000256" key="1">
    <source>
        <dbReference type="SAM" id="MobiDB-lite"/>
    </source>
</evidence>
<proteinExistence type="predicted"/>
<dbReference type="EMBL" id="VRVR01000020">
    <property type="protein sequence ID" value="KAF0852718.1"/>
    <property type="molecule type" value="Genomic_DNA"/>
</dbReference>
<accession>A0A8K0F2A6</accession>
<reference evidence="2" key="1">
    <citation type="submission" date="2019-09" db="EMBL/GenBank/DDBJ databases">
        <title>The Mitochondrial Proteome of the Jakobid, Andalucia godoyi, a Protist With the Most Gene-Rich and Bacteria-Like Mitochondrial Genome.</title>
        <authorList>
            <person name="Gray M.W."/>
            <person name="Burger G."/>
            <person name="Derelle R."/>
            <person name="Klimes V."/>
            <person name="Leger M."/>
            <person name="Sarrasin M."/>
            <person name="Vlcek C."/>
            <person name="Roger A.J."/>
            <person name="Elias M."/>
            <person name="Lang B.F."/>
        </authorList>
    </citation>
    <scope>NUCLEOTIDE SEQUENCE</scope>
    <source>
        <strain evidence="2">And28</strain>
    </source>
</reference>
<comment type="caution">
    <text evidence="2">The sequence shown here is derived from an EMBL/GenBank/DDBJ whole genome shotgun (WGS) entry which is preliminary data.</text>
</comment>
<organism evidence="2 3">
    <name type="scientific">Andalucia godoyi</name>
    <name type="common">Flagellate</name>
    <dbReference type="NCBI Taxonomy" id="505711"/>
    <lineage>
        <taxon>Eukaryota</taxon>
        <taxon>Discoba</taxon>
        <taxon>Jakobida</taxon>
        <taxon>Andalucina</taxon>
        <taxon>Andaluciidae</taxon>
        <taxon>Andalucia</taxon>
    </lineage>
</organism>
<evidence type="ECO:0000313" key="3">
    <source>
        <dbReference type="Proteomes" id="UP000799049"/>
    </source>
</evidence>
<name>A0A8K0F2A6_ANDGO</name>
<gene>
    <name evidence="2" type="ORF">ANDGO_08633</name>
</gene>